<evidence type="ECO:0000313" key="6">
    <source>
        <dbReference type="EMBL" id="CAG9823224.1"/>
    </source>
</evidence>
<dbReference type="InterPro" id="IPR051436">
    <property type="entry name" value="Autophagy-related_EPG5"/>
</dbReference>
<evidence type="ECO:0008006" key="8">
    <source>
        <dbReference type="Google" id="ProtNLM"/>
    </source>
</evidence>
<proteinExistence type="inferred from homology"/>
<evidence type="ECO:0000256" key="2">
    <source>
        <dbReference type="ARBA" id="ARBA00023006"/>
    </source>
</evidence>
<evidence type="ECO:0000259" key="4">
    <source>
        <dbReference type="Pfam" id="PF26103"/>
    </source>
</evidence>
<organism evidence="6 7">
    <name type="scientific">Phaedon cochleariae</name>
    <name type="common">Mustard beetle</name>
    <dbReference type="NCBI Taxonomy" id="80249"/>
    <lineage>
        <taxon>Eukaryota</taxon>
        <taxon>Metazoa</taxon>
        <taxon>Ecdysozoa</taxon>
        <taxon>Arthropoda</taxon>
        <taxon>Hexapoda</taxon>
        <taxon>Insecta</taxon>
        <taxon>Pterygota</taxon>
        <taxon>Neoptera</taxon>
        <taxon>Endopterygota</taxon>
        <taxon>Coleoptera</taxon>
        <taxon>Polyphaga</taxon>
        <taxon>Cucujiformia</taxon>
        <taxon>Chrysomeloidea</taxon>
        <taxon>Chrysomelidae</taxon>
        <taxon>Chrysomelinae</taxon>
        <taxon>Chrysomelini</taxon>
        <taxon>Phaedon</taxon>
    </lineage>
</organism>
<dbReference type="PANTHER" id="PTHR31139">
    <property type="entry name" value="ECTOPIC P GRANULES PROTEIN 5 HOMOLOG"/>
    <property type="match status" value="1"/>
</dbReference>
<name>A0A9N9X4R9_PHACE</name>
<feature type="domain" description="Epg5-like central TPR repeats" evidence="4">
    <location>
        <begin position="1552"/>
        <end position="1945"/>
    </location>
</feature>
<dbReference type="Pfam" id="PF26103">
    <property type="entry name" value="TPR_Epg5"/>
    <property type="match status" value="1"/>
</dbReference>
<dbReference type="Pfam" id="PF26573">
    <property type="entry name" value="TPR_Epg5_2"/>
    <property type="match status" value="1"/>
</dbReference>
<evidence type="ECO:0000256" key="1">
    <source>
        <dbReference type="ARBA" id="ARBA00010948"/>
    </source>
</evidence>
<evidence type="ECO:0000259" key="5">
    <source>
        <dbReference type="Pfam" id="PF26573"/>
    </source>
</evidence>
<accession>A0A9N9X4R9</accession>
<keyword evidence="7" id="KW-1185">Reference proteome</keyword>
<reference evidence="6" key="2">
    <citation type="submission" date="2022-10" db="EMBL/GenBank/DDBJ databases">
        <authorList>
            <consortium name="ENA_rothamsted_submissions"/>
            <consortium name="culmorum"/>
            <person name="King R."/>
        </authorList>
    </citation>
    <scope>NUCLEOTIDE SEQUENCE</scope>
</reference>
<dbReference type="InterPro" id="IPR058750">
    <property type="entry name" value="TPR_Epg5"/>
</dbReference>
<gene>
    <name evidence="6" type="ORF">PHAECO_LOCUS10216</name>
</gene>
<dbReference type="InterPro" id="IPR059030">
    <property type="entry name" value="TPR_Epg5_mid"/>
</dbReference>
<reference evidence="6" key="1">
    <citation type="submission" date="2022-01" db="EMBL/GenBank/DDBJ databases">
        <authorList>
            <person name="King R."/>
        </authorList>
    </citation>
    <scope>NUCLEOTIDE SEQUENCE</scope>
</reference>
<dbReference type="PANTHER" id="PTHR31139:SF4">
    <property type="entry name" value="ECTOPIC P GRANULES PROTEIN 5 HOMOLOG"/>
    <property type="match status" value="1"/>
</dbReference>
<dbReference type="OrthoDB" id="75419at2759"/>
<evidence type="ECO:0000256" key="3">
    <source>
        <dbReference type="SAM" id="MobiDB-lite"/>
    </source>
</evidence>
<dbReference type="Pfam" id="PF26106">
    <property type="entry name" value="TPR_Epg5_C"/>
    <property type="match status" value="1"/>
</dbReference>
<dbReference type="GO" id="GO:0005737">
    <property type="term" value="C:cytoplasm"/>
    <property type="evidence" value="ECO:0007669"/>
    <property type="project" value="TreeGrafter"/>
</dbReference>
<sequence>MEIAKEKQQAKKKKKPRDKAEATVVKVEKDDEKVSVSNVMDSEREVDSKNVLNIEKDQLAAGSSIINQTLNSTVVTKITEHLRDQSEIIDLSTSNPTTISKDITKNNEKSENKPVLHAEVEGHNEFSKLLDKSKELINIIKLTEISEIEVPKVVDAKPHVPSVIKPYTEEQLSALYHNGELETVDAFISQYVEAELKGTAIIQHKLYHLLKTYLRLKEKITGNTLELDQIRKEYVALQKDLWTIESATVTGKGECQDGTVVTTSHSYNKSIFHRSVFQSIIRILGNVQKLTYENHTLYAYSAEEVRLQIELYLQSVMLNCMNVTQLDRNAPVALTLQAEPQHLAPYFGELRICISILFAFQRMLIREVEFVKETRTWLKQLIAILLRVANYQDHLFILNHVLRCPAGVSNWASCFVQTPLASRTCESPFANLQINHVLTILATILTPIRERERFLEDIAQGKEMAGEALWVLVDSDGEEDENIGVSLKENDLVGLLNQLPLDELFRNVLLIQHRDYQDFYDVTSITEHHVLRYFAFSTVLLRILYKGIQTYDQPRYNQFSKRLSRFIRHVAQYATDQWEQFLKVQNVEDKAMLDRLQVEYDAFFLRAIHYLYSAHKPGAWQFLAVIPYHMVSAHALWRIFRFLHSLDSEAQDILRPRAEEDALRPQREEVWERKARGQFEEKLAGLEDGEVYYLLNTFANMALARGDGDMEFIFAATMDLLEVGFVSEATQESCSKSSRILLTHITSKHPHLLTNILKVVKENMDKIGPLALYLYEELPLSIWKITENDMEMISRLLLNHNSVSSNENKLSRMILSRLDWDKIPYEIHCDVAILVVNAVFQNPAMENWAWQTILRLKLHINDKAFKEIGRVQEVEMYDTLMKGLREQNTLAIFVTILMTTWGHLVPLICTKGFSQLVYLQTQEKHEAVLFALFLLVPLFIDSQECIINLEKFQEIIQNLLGADRGYISMAKSLVYAQNTVLQQFGNMVEAQISNFAYYDLDSPRCLVRLWTNALVSLPGWNKDVGVLYLLDVIVRTAFLHADALDVVSNILRDQQQCGTPQENSGTISSLFKWVSNNNVNGSLIPNSLANNTWLAYLMISVEHEERELHTGLWNEVLVQLGKQKGKINVDQAIKKAASVVKCPSFTSGYLCVFRWAQQALDTSLDHPLLPLLWQNFFCLYLARIPTASVTERSCVGEKFFDGLVNFAFLKRIKRRLQESVDYFQSKLDVKDEENDELDKKQFYQGCRNVFRAFLLWLEEPRLQENNILLKSLPPQYDPALLATIMLGSKTPWYQFIDYEKIKKEQQLHVRIWRINNFREKTNVNQPLLNAGSRVESDDPVERILRRLTSYDCPKPAPDIVISAPVIPIIEFGGRDEMFKSLEQSFKKVKQSAHSHALKLSEHKALDSAFKELIPQLYRSVLHKIKKSVPCKGKNQTVHCSGSAVIILEMQEARINERIEHQVQLNRNTYESLLTDALQPASLNLCSSAVTIRQSIKMLQSQLQCNPATAELGVELFYYILSLMNEEMNAYPPTKTLFSTCLENLGQSHICGVEYEMPRLLQKILKEPNCGQYLAPHFCPSNVGSANLLLMYSTICKEMGQKYDIAFALLSKFEIDNWLNNKTPKLSQRSQFIQSVIKALTTLGFEPPTDSSTLHGLYRKHLLTVFEHQFPEHYGEILLHLLKGSTGNPESNLLALSVWMDVLNSLARPVVLNIKSPLRDQLRQYAQNRQVLQHQELLETAELLSKHFTQERLQYGIYGLYPKCRNYMDVFVILLGLIGHGIIVSMIDTHQGLLGDKLCEKIWPCIRDMFAPWLVPYSMQNLKENMASWIQQLADDRTVLLPWISADVSFAQKTLGAFRECISFVIHTLPASSSILSYIWQWYVACYAHSSVKDHILLPVHQTFLTFPWYNFWPSVVDVECMLKVVEQYLPECHSFLGHIFMSVSWSNWLNNFSNAPAQLKSRVYQCFISLVVKLCNEPNVRKNYADQAKSVLAQAENFDWTVLDVSFYQHVMDWFVMSCDSSVIFRTDPLDLDYRVLHFLKTVALYKTRLPVTTSDTLPRRLIYVKTYTKLLSVYSNRHKNNVQRKEQEIFVLVSRQLNDLECVVEQAEEMTVLLAELEGILNIDNIELIALKSFTKWIENKTGNGIIVSSLLKSLGMAVRDPGILAELLEVTITSYFMNTISDEFEPTWREVSGLLTVLASKQTELERALLSKGCLLTLNAIFVQRISNCNDVGALLNLCLDWMVNTKINESTEPKMPLIWCGLLMLVSQHSEKDEQFCAVVLHKFAQILLQTSEDKGGSRWGRGLLTAIGLSKQANLSLNFKFLCRALAGYLLAQLPEMKGEPQVIRRVPNASARVGQAGGNTECVKVLLTLDFGQSQGKIKESAELALKQIQDASNSLHNARKFVMLLVKQFYTKPYLKDIG</sequence>
<evidence type="ECO:0000313" key="7">
    <source>
        <dbReference type="Proteomes" id="UP001153737"/>
    </source>
</evidence>
<protein>
    <recommendedName>
        <fullName evidence="8">Ectopic P granules protein 5 homolog</fullName>
    </recommendedName>
</protein>
<dbReference type="EMBL" id="OU896712">
    <property type="protein sequence ID" value="CAG9823224.1"/>
    <property type="molecule type" value="Genomic_DNA"/>
</dbReference>
<keyword evidence="2" id="KW-0072">Autophagy</keyword>
<feature type="region of interest" description="Disordered" evidence="3">
    <location>
        <begin position="1"/>
        <end position="26"/>
    </location>
</feature>
<feature type="domain" description="Epg5-like TPR" evidence="5">
    <location>
        <begin position="1107"/>
        <end position="1297"/>
    </location>
</feature>
<dbReference type="Proteomes" id="UP001153737">
    <property type="component" value="Chromosome 6"/>
</dbReference>
<dbReference type="GO" id="GO:0097352">
    <property type="term" value="P:autophagosome maturation"/>
    <property type="evidence" value="ECO:0007669"/>
    <property type="project" value="TreeGrafter"/>
</dbReference>
<comment type="similarity">
    <text evidence="1">Belongs to the EPG5 family.</text>
</comment>